<dbReference type="FunFam" id="1.10.3080.10:FF:000030">
    <property type="entry name" value="Chloride channel protein"/>
    <property type="match status" value="1"/>
</dbReference>
<feature type="transmembrane region" description="Helical" evidence="9">
    <location>
        <begin position="374"/>
        <end position="392"/>
    </location>
</feature>
<dbReference type="PRINTS" id="PR00762">
    <property type="entry name" value="CLCHANNEL"/>
</dbReference>
<feature type="transmembrane region" description="Helical" evidence="9">
    <location>
        <begin position="461"/>
        <end position="482"/>
    </location>
</feature>
<dbReference type="Pfam" id="PF00654">
    <property type="entry name" value="Voltage_CLC"/>
    <property type="match status" value="1"/>
</dbReference>
<dbReference type="SUPFAM" id="SSF81340">
    <property type="entry name" value="Clc chloride channel"/>
    <property type="match status" value="1"/>
</dbReference>
<sequence length="795" mass="88794">MTNYQSIQDLHSLSGVANTHKHRIQDSDEDFTSLDWVQDYLKDIQYKQNVQAQKGILGRLKRCLHYSQDWFLITIIAFVCATMAYAIDRCEELLVDLKRGYCANNVIYNEKRCCASFTCDSWRLWPEVFAGGNSWILRADFLVYIMLSLLLARLAVAITLTTKRMYPVVSASGVTVMKPMYTAYSSGLPEIKTILSGFTIKKFLGVHTLLCKSVALVFAIASGLSLGKEGPYVHLATCIGNICARLFKKARNNGAERRVMLSAAAAAGVTLAFGSPLGGVLFSAEEVSYFLPGNQLFKTFFCAIMSNLFLRMMDPYGTGKAVLFEVSYKSDWIYLEIILYAIIGIAGGLFGSLFSKFVSFWADWFRNKKGMSEYPIKEVLVVSGITALLTFANPYTNIAVPELLADIASPCYLPADYTGSDGLCPSDKTVFPPVIWPLLYALVVKIFLTSITFGIKVPAGIYVPTLVIGALFGRVFAMYFQYFVYTHPQSFIVRVIMSSSGNLNIDFGIYAMISAGAFMAGVTRMNITLTTIMFELTSSYNYVVPFSISIAISLFVANAIEPRSVYERLIQKNGFPFLNNRKPLNFSGSDIDLYDLFSIIDSTSANATSIDVTTNNYVYIDTLKSITKRMKQQGLLDGSIPVLKRNRLLFVLSVPKLESIFRDIEDFMFQNHVRGKLQIKLTNIDENTFQIINEDSDSSREKRFGNPHCSDGSTSEDSAGGLDYKGYQLLNGLCDLREIMDFSTIAVDIKSPLSLVEYIFTKLGNRTISIIDTGEFVGILHKKQFIQKCRNIEAF</sequence>
<name>A0A109UVT5_9SACH</name>
<accession>A0A109UVT5</accession>
<evidence type="ECO:0000256" key="3">
    <source>
        <dbReference type="ARBA" id="ARBA00022692"/>
    </source>
</evidence>
<feature type="transmembrane region" description="Helical" evidence="9">
    <location>
        <begin position="542"/>
        <end position="560"/>
    </location>
</feature>
<comment type="subcellular location">
    <subcellularLocation>
        <location evidence="1">Membrane</location>
        <topology evidence="1">Multi-pass membrane protein</topology>
    </subcellularLocation>
</comment>
<feature type="transmembrane region" description="Helical" evidence="9">
    <location>
        <begin position="203"/>
        <end position="224"/>
    </location>
</feature>
<keyword evidence="5" id="KW-0406">Ion transport</keyword>
<evidence type="ECO:0000256" key="8">
    <source>
        <dbReference type="SAM" id="MobiDB-lite"/>
    </source>
</evidence>
<dbReference type="InterPro" id="IPR046342">
    <property type="entry name" value="CBS_dom_sf"/>
</dbReference>
<feature type="region of interest" description="Disordered" evidence="8">
    <location>
        <begin position="696"/>
        <end position="717"/>
    </location>
</feature>
<dbReference type="PANTHER" id="PTHR45711">
    <property type="entry name" value="CHLORIDE CHANNEL PROTEIN"/>
    <property type="match status" value="1"/>
</dbReference>
<dbReference type="InterPro" id="IPR014743">
    <property type="entry name" value="Cl-channel_core"/>
</dbReference>
<dbReference type="GO" id="GO:0005886">
    <property type="term" value="C:plasma membrane"/>
    <property type="evidence" value="ECO:0007669"/>
    <property type="project" value="TreeGrafter"/>
</dbReference>
<keyword evidence="4 9" id="KW-1133">Transmembrane helix</keyword>
<dbReference type="GO" id="GO:0005794">
    <property type="term" value="C:Golgi apparatus"/>
    <property type="evidence" value="ECO:0007669"/>
    <property type="project" value="TreeGrafter"/>
</dbReference>
<dbReference type="AlphaFoldDB" id="A0A109UVT5"/>
<dbReference type="Proteomes" id="UP000243052">
    <property type="component" value="Chromosome iii"/>
</dbReference>
<dbReference type="PANTHER" id="PTHR45711:SF3">
    <property type="entry name" value="CLC CHANNEL"/>
    <property type="match status" value="1"/>
</dbReference>
<evidence type="ECO:0000256" key="2">
    <source>
        <dbReference type="ARBA" id="ARBA00022448"/>
    </source>
</evidence>
<dbReference type="GeneID" id="28722678"/>
<dbReference type="EMBL" id="CP014243">
    <property type="protein sequence ID" value="AMD19476.1"/>
    <property type="molecule type" value="Genomic_DNA"/>
</dbReference>
<keyword evidence="11" id="KW-1185">Reference proteome</keyword>
<evidence type="ECO:0000313" key="11">
    <source>
        <dbReference type="Proteomes" id="UP000243052"/>
    </source>
</evidence>
<feature type="transmembrane region" description="Helical" evidence="9">
    <location>
        <begin position="434"/>
        <end position="455"/>
    </location>
</feature>
<dbReference type="GO" id="GO:0005769">
    <property type="term" value="C:early endosome"/>
    <property type="evidence" value="ECO:0007669"/>
    <property type="project" value="TreeGrafter"/>
</dbReference>
<dbReference type="RefSeq" id="XP_017986472.1">
    <property type="nucleotide sequence ID" value="XM_018131640.1"/>
</dbReference>
<evidence type="ECO:0000256" key="1">
    <source>
        <dbReference type="ARBA" id="ARBA00004141"/>
    </source>
</evidence>
<feature type="transmembrane region" description="Helical" evidence="9">
    <location>
        <begin position="503"/>
        <end position="522"/>
    </location>
</feature>
<reference evidence="10 11" key="1">
    <citation type="submission" date="2016-01" db="EMBL/GenBank/DDBJ databases">
        <title>Genome sequence of the yeast Holleya sinecauda.</title>
        <authorList>
            <person name="Dietrich F.S."/>
        </authorList>
    </citation>
    <scope>NUCLEOTIDE SEQUENCE [LARGE SCALE GENOMIC DNA]</scope>
    <source>
        <strain evidence="10 11">ATCC 58844</strain>
    </source>
</reference>
<evidence type="ECO:0000256" key="9">
    <source>
        <dbReference type="SAM" id="Phobius"/>
    </source>
</evidence>
<gene>
    <name evidence="10" type="ORF">AW171_hschr31313</name>
</gene>
<proteinExistence type="predicted"/>
<feature type="transmembrane region" description="Helical" evidence="9">
    <location>
        <begin position="230"/>
        <end position="247"/>
    </location>
</feature>
<feature type="transmembrane region" description="Helical" evidence="9">
    <location>
        <begin position="259"/>
        <end position="284"/>
    </location>
</feature>
<dbReference type="Gene3D" id="1.10.3080.10">
    <property type="entry name" value="Clc chloride channel"/>
    <property type="match status" value="1"/>
</dbReference>
<feature type="transmembrane region" description="Helical" evidence="9">
    <location>
        <begin position="333"/>
        <end position="354"/>
    </location>
</feature>
<organism evidence="10 11">
    <name type="scientific">Eremothecium sinecaudum</name>
    <dbReference type="NCBI Taxonomy" id="45286"/>
    <lineage>
        <taxon>Eukaryota</taxon>
        <taxon>Fungi</taxon>
        <taxon>Dikarya</taxon>
        <taxon>Ascomycota</taxon>
        <taxon>Saccharomycotina</taxon>
        <taxon>Saccharomycetes</taxon>
        <taxon>Saccharomycetales</taxon>
        <taxon>Saccharomycetaceae</taxon>
        <taxon>Eremothecium</taxon>
    </lineage>
</organism>
<evidence type="ECO:0000256" key="6">
    <source>
        <dbReference type="ARBA" id="ARBA00023136"/>
    </source>
</evidence>
<evidence type="ECO:0000313" key="10">
    <source>
        <dbReference type="EMBL" id="AMD19476.1"/>
    </source>
</evidence>
<dbReference type="OrthoDB" id="44789at2759"/>
<dbReference type="InterPro" id="IPR001807">
    <property type="entry name" value="ClC"/>
</dbReference>
<keyword evidence="6 9" id="KW-0472">Membrane</keyword>
<keyword evidence="3 9" id="KW-0812">Transmembrane</keyword>
<dbReference type="SUPFAM" id="SSF54631">
    <property type="entry name" value="CBS-domain pair"/>
    <property type="match status" value="1"/>
</dbReference>
<feature type="transmembrane region" description="Helical" evidence="9">
    <location>
        <begin position="141"/>
        <end position="160"/>
    </location>
</feature>
<keyword evidence="7" id="KW-0868">Chloride</keyword>
<feature type="transmembrane region" description="Helical" evidence="9">
    <location>
        <begin position="70"/>
        <end position="87"/>
    </location>
</feature>
<dbReference type="CDD" id="cd03684">
    <property type="entry name" value="ClC_3_like"/>
    <property type="match status" value="1"/>
</dbReference>
<dbReference type="GO" id="GO:0005247">
    <property type="term" value="F:voltage-gated chloride channel activity"/>
    <property type="evidence" value="ECO:0007669"/>
    <property type="project" value="TreeGrafter"/>
</dbReference>
<evidence type="ECO:0000256" key="4">
    <source>
        <dbReference type="ARBA" id="ARBA00022989"/>
    </source>
</evidence>
<evidence type="ECO:0000256" key="5">
    <source>
        <dbReference type="ARBA" id="ARBA00023065"/>
    </source>
</evidence>
<evidence type="ECO:0000256" key="7">
    <source>
        <dbReference type="ARBA" id="ARBA00023214"/>
    </source>
</evidence>
<protein>
    <submittedName>
        <fullName evidence="10">HCL675Wp</fullName>
    </submittedName>
</protein>
<keyword evidence="2" id="KW-0813">Transport</keyword>